<keyword evidence="1" id="KW-0175">Coiled coil</keyword>
<evidence type="ECO:0000313" key="4">
    <source>
        <dbReference type="Proteomes" id="UP001157961"/>
    </source>
</evidence>
<gene>
    <name evidence="3" type="ORF">SAMN06265373_11420</name>
</gene>
<evidence type="ECO:0000256" key="1">
    <source>
        <dbReference type="SAM" id="Coils"/>
    </source>
</evidence>
<dbReference type="RefSeq" id="WP_283428007.1">
    <property type="nucleotide sequence ID" value="NZ_FXTY01000014.1"/>
</dbReference>
<comment type="caution">
    <text evidence="3">The sequence shown here is derived from an EMBL/GenBank/DDBJ whole genome shotgun (WGS) entry which is preliminary data.</text>
</comment>
<proteinExistence type="predicted"/>
<organism evidence="3 4">
    <name type="scientific">Shimia sagamensis</name>
    <dbReference type="NCBI Taxonomy" id="1566352"/>
    <lineage>
        <taxon>Bacteria</taxon>
        <taxon>Pseudomonadati</taxon>
        <taxon>Pseudomonadota</taxon>
        <taxon>Alphaproteobacteria</taxon>
        <taxon>Rhodobacterales</taxon>
        <taxon>Roseobacteraceae</taxon>
    </lineage>
</organism>
<dbReference type="Pfam" id="PF10073">
    <property type="entry name" value="GapR_DNA-bd"/>
    <property type="match status" value="1"/>
</dbReference>
<feature type="domain" description="GapR-like DNA-binding" evidence="2">
    <location>
        <begin position="16"/>
        <end position="85"/>
    </location>
</feature>
<evidence type="ECO:0000313" key="3">
    <source>
        <dbReference type="EMBL" id="SMP36233.1"/>
    </source>
</evidence>
<sequence length="87" mass="9900">MSEGTSSDAQFGVTGQELKQFIERVERLELEKSEVAEQIKEVFAEMKGRGFDVKAIRTIIRERKQDPNDIAEQEAMIDMYKSALGMS</sequence>
<feature type="coiled-coil region" evidence="1">
    <location>
        <begin position="18"/>
        <end position="45"/>
    </location>
</feature>
<dbReference type="InterPro" id="IPR046367">
    <property type="entry name" value="GapR-like_DNA-bd"/>
</dbReference>
<reference evidence="3 4" key="1">
    <citation type="submission" date="2017-05" db="EMBL/GenBank/DDBJ databases">
        <authorList>
            <person name="Varghese N."/>
            <person name="Submissions S."/>
        </authorList>
    </citation>
    <scope>NUCLEOTIDE SEQUENCE [LARGE SCALE GENOMIC DNA]</scope>
    <source>
        <strain evidence="3 4">DSM 29734</strain>
    </source>
</reference>
<dbReference type="Proteomes" id="UP001157961">
    <property type="component" value="Unassembled WGS sequence"/>
</dbReference>
<dbReference type="NCBIfam" id="NF010247">
    <property type="entry name" value="PRK13694.1"/>
    <property type="match status" value="1"/>
</dbReference>
<accession>A0ABY1PME3</accession>
<name>A0ABY1PME3_9RHOB</name>
<keyword evidence="4" id="KW-1185">Reference proteome</keyword>
<evidence type="ECO:0000259" key="2">
    <source>
        <dbReference type="Pfam" id="PF10073"/>
    </source>
</evidence>
<protein>
    <submittedName>
        <fullName evidence="3">Uncharacterized conserved protein, UPF0335 family</fullName>
    </submittedName>
</protein>
<dbReference type="EMBL" id="FXTY01000014">
    <property type="protein sequence ID" value="SMP36233.1"/>
    <property type="molecule type" value="Genomic_DNA"/>
</dbReference>